<reference evidence="2" key="1">
    <citation type="submission" date="2020-05" db="EMBL/GenBank/DDBJ databases">
        <title>WGS assembly of Panicum virgatum.</title>
        <authorList>
            <person name="Lovell J.T."/>
            <person name="Jenkins J."/>
            <person name="Shu S."/>
            <person name="Juenger T.E."/>
            <person name="Schmutz J."/>
        </authorList>
    </citation>
    <scope>NUCLEOTIDE SEQUENCE</scope>
    <source>
        <strain evidence="2">AP13</strain>
    </source>
</reference>
<comment type="caution">
    <text evidence="2">The sequence shown here is derived from an EMBL/GenBank/DDBJ whole genome shotgun (WGS) entry which is preliminary data.</text>
</comment>
<dbReference type="Proteomes" id="UP000823388">
    <property type="component" value="Chromosome 1N"/>
</dbReference>
<keyword evidence="3" id="KW-1185">Reference proteome</keyword>
<feature type="compositionally biased region" description="Low complexity" evidence="1">
    <location>
        <begin position="195"/>
        <end position="219"/>
    </location>
</feature>
<feature type="region of interest" description="Disordered" evidence="1">
    <location>
        <begin position="190"/>
        <end position="230"/>
    </location>
</feature>
<evidence type="ECO:0000313" key="3">
    <source>
        <dbReference type="Proteomes" id="UP000823388"/>
    </source>
</evidence>
<gene>
    <name evidence="2" type="ORF">PVAP13_1NG341019</name>
</gene>
<name>A0A8T0WWG6_PANVG</name>
<feature type="region of interest" description="Disordered" evidence="1">
    <location>
        <begin position="18"/>
        <end position="73"/>
    </location>
</feature>
<dbReference type="EMBL" id="CM029038">
    <property type="protein sequence ID" value="KAG2652180.1"/>
    <property type="molecule type" value="Genomic_DNA"/>
</dbReference>
<protein>
    <submittedName>
        <fullName evidence="2">Uncharacterized protein</fullName>
    </submittedName>
</protein>
<accession>A0A8T0WWG6</accession>
<organism evidence="2 3">
    <name type="scientific">Panicum virgatum</name>
    <name type="common">Blackwell switchgrass</name>
    <dbReference type="NCBI Taxonomy" id="38727"/>
    <lineage>
        <taxon>Eukaryota</taxon>
        <taxon>Viridiplantae</taxon>
        <taxon>Streptophyta</taxon>
        <taxon>Embryophyta</taxon>
        <taxon>Tracheophyta</taxon>
        <taxon>Spermatophyta</taxon>
        <taxon>Magnoliopsida</taxon>
        <taxon>Liliopsida</taxon>
        <taxon>Poales</taxon>
        <taxon>Poaceae</taxon>
        <taxon>PACMAD clade</taxon>
        <taxon>Panicoideae</taxon>
        <taxon>Panicodae</taxon>
        <taxon>Paniceae</taxon>
        <taxon>Panicinae</taxon>
        <taxon>Panicum</taxon>
        <taxon>Panicum sect. Hiantes</taxon>
    </lineage>
</organism>
<proteinExistence type="predicted"/>
<sequence>MLSSLASALSLCTVGKRVDGGSGGQGQHARRSSSAQDAGTAAVAARSTAVLLHSDGGSRGRRPRQPLPAAADASARPRLLAGCATAWQPRPAVVAIPPSPISTAGARDERRRCDAWDSALSCSLFQFPSMAAALADARAAGRRRDWPDLAASCSARGGGSRIWRPRRPAREVAAPSSSSVAAFFGAPSSPPPSWPAAVAGSRTGPWRGAGARQAAGPQDQGDEAEDARAEGEGLRVNFPLVDGFFCKKPRICTISAVCAPDRTAGKNGRRGHARRSPFGARIVLKR</sequence>
<evidence type="ECO:0000256" key="1">
    <source>
        <dbReference type="SAM" id="MobiDB-lite"/>
    </source>
</evidence>
<feature type="compositionally biased region" description="Low complexity" evidence="1">
    <location>
        <begin position="38"/>
        <end position="50"/>
    </location>
</feature>
<evidence type="ECO:0000313" key="2">
    <source>
        <dbReference type="EMBL" id="KAG2652180.1"/>
    </source>
</evidence>
<dbReference type="AlphaFoldDB" id="A0A8T0WWG6"/>